<name>A0A317NYJ0_9NOCA</name>
<dbReference type="Gene3D" id="3.40.50.10600">
    <property type="entry name" value="SpoIIaa-like domains"/>
    <property type="match status" value="1"/>
</dbReference>
<comment type="caution">
    <text evidence="1">The sequence shown here is derived from an EMBL/GenBank/DDBJ whole genome shotgun (WGS) entry which is preliminary data.</text>
</comment>
<proteinExistence type="predicted"/>
<dbReference type="EMBL" id="QGTL01000002">
    <property type="protein sequence ID" value="PWV78988.1"/>
    <property type="molecule type" value="Genomic_DNA"/>
</dbReference>
<evidence type="ECO:0000313" key="2">
    <source>
        <dbReference type="Proteomes" id="UP000246410"/>
    </source>
</evidence>
<dbReference type="InterPro" id="IPR036513">
    <property type="entry name" value="STAS_dom_sf"/>
</dbReference>
<evidence type="ECO:0000313" key="1">
    <source>
        <dbReference type="EMBL" id="PWV78988.1"/>
    </source>
</evidence>
<dbReference type="AlphaFoldDB" id="A0A317NYJ0"/>
<keyword evidence="2" id="KW-1185">Reference proteome</keyword>
<accession>A0A317NYJ0</accession>
<dbReference type="Pfam" id="PF11964">
    <property type="entry name" value="SpoIIAA-like"/>
    <property type="match status" value="1"/>
</dbReference>
<reference evidence="1 2" key="1">
    <citation type="submission" date="2018-05" db="EMBL/GenBank/DDBJ databases">
        <title>Genomic Encyclopedia of Type Strains, Phase IV (KMG-IV): sequencing the most valuable type-strain genomes for metagenomic binning, comparative biology and taxonomic classification.</title>
        <authorList>
            <person name="Goeker M."/>
        </authorList>
    </citation>
    <scope>NUCLEOTIDE SEQUENCE [LARGE SCALE GENOMIC DNA]</scope>
    <source>
        <strain evidence="1 2">DSM 44717</strain>
    </source>
</reference>
<dbReference type="SUPFAM" id="SSF52091">
    <property type="entry name" value="SpoIIaa-like"/>
    <property type="match status" value="1"/>
</dbReference>
<gene>
    <name evidence="1" type="ORF">DFR69_10246</name>
</gene>
<dbReference type="InterPro" id="IPR038396">
    <property type="entry name" value="SpoIIAA-like_sf"/>
</dbReference>
<organism evidence="1 2">
    <name type="scientific">Nocardia neocaledoniensis</name>
    <dbReference type="NCBI Taxonomy" id="236511"/>
    <lineage>
        <taxon>Bacteria</taxon>
        <taxon>Bacillati</taxon>
        <taxon>Actinomycetota</taxon>
        <taxon>Actinomycetes</taxon>
        <taxon>Mycobacteriales</taxon>
        <taxon>Nocardiaceae</taxon>
        <taxon>Nocardia</taxon>
    </lineage>
</organism>
<dbReference type="Proteomes" id="UP000246410">
    <property type="component" value="Unassembled WGS sequence"/>
</dbReference>
<sequence>MPLTPIPDLPAATIGFRASGVVTAEDYTTQLNPAIESALEHQQPVNVVYVLGPDFDRYSLDAMWQDLKLVQVPRSAWGRIALVTDHKTLGEAVHLFAFLIPAEIRVFPVTAEPDAIAWVA</sequence>
<dbReference type="InterPro" id="IPR021866">
    <property type="entry name" value="SpoIIAA-like"/>
</dbReference>
<dbReference type="RefSeq" id="WP_110036197.1">
    <property type="nucleotide sequence ID" value="NZ_QGTL01000002.1"/>
</dbReference>
<protein>
    <submittedName>
        <fullName evidence="1">SpoIIAA-like protein</fullName>
    </submittedName>
</protein>